<protein>
    <submittedName>
        <fullName evidence="3">DNA binding</fullName>
    </submittedName>
</protein>
<organism evidence="3 4">
    <name type="scientific">Quillaja saponaria</name>
    <name type="common">Soap bark tree</name>
    <dbReference type="NCBI Taxonomy" id="32244"/>
    <lineage>
        <taxon>Eukaryota</taxon>
        <taxon>Viridiplantae</taxon>
        <taxon>Streptophyta</taxon>
        <taxon>Embryophyta</taxon>
        <taxon>Tracheophyta</taxon>
        <taxon>Spermatophyta</taxon>
        <taxon>Magnoliopsida</taxon>
        <taxon>eudicotyledons</taxon>
        <taxon>Gunneridae</taxon>
        <taxon>Pentapetalae</taxon>
        <taxon>rosids</taxon>
        <taxon>fabids</taxon>
        <taxon>Fabales</taxon>
        <taxon>Quillajaceae</taxon>
        <taxon>Quillaja</taxon>
    </lineage>
</organism>
<keyword evidence="4" id="KW-1185">Reference proteome</keyword>
<dbReference type="EMBL" id="JARAOO010000003">
    <property type="protein sequence ID" value="KAJ7975493.1"/>
    <property type="molecule type" value="Genomic_DNA"/>
</dbReference>
<dbReference type="Pfam" id="PF25896">
    <property type="entry name" value="HTH_AT3G52170"/>
    <property type="match status" value="1"/>
</dbReference>
<feature type="domain" description="AT3G52170-like helix-turn-helix" evidence="2">
    <location>
        <begin position="74"/>
        <end position="123"/>
    </location>
</feature>
<evidence type="ECO:0000259" key="2">
    <source>
        <dbReference type="Pfam" id="PF25896"/>
    </source>
</evidence>
<evidence type="ECO:0000256" key="1">
    <source>
        <dbReference type="SAM" id="MobiDB-lite"/>
    </source>
</evidence>
<dbReference type="InterPro" id="IPR058941">
    <property type="entry name" value="HTH_AT3G52170-like"/>
</dbReference>
<feature type="region of interest" description="Disordered" evidence="1">
    <location>
        <begin position="305"/>
        <end position="332"/>
    </location>
</feature>
<gene>
    <name evidence="3" type="ORF">O6P43_005413</name>
</gene>
<dbReference type="InterPro" id="IPR058942">
    <property type="entry name" value="AT3G52170-like"/>
</dbReference>
<dbReference type="Proteomes" id="UP001163823">
    <property type="component" value="Chromosome 3"/>
</dbReference>
<evidence type="ECO:0000313" key="4">
    <source>
        <dbReference type="Proteomes" id="UP001163823"/>
    </source>
</evidence>
<dbReference type="KEGG" id="qsa:O6P43_005413"/>
<accession>A0AAD7Q5X7</accession>
<dbReference type="PANTHER" id="PTHR34568:SF4">
    <property type="entry name" value="OS02G0638000 PROTEIN"/>
    <property type="match status" value="1"/>
</dbReference>
<evidence type="ECO:0000313" key="3">
    <source>
        <dbReference type="EMBL" id="KAJ7975493.1"/>
    </source>
</evidence>
<sequence length="380" mass="42672">MGKNIQILARGGLSFWSNYKYSPSRCSFPRRIKWVSTEINKFVGQSNVQRRGWSHAVSVPSETPNTQKRQKRVSKEERKAMVESFVNKYRATNAGKFPTSSAACKHVGGSYYFVKNILQEIKYKSEMHSLDSLNETLTGHKLINEKKPLIEAAEISDNKTTVGQQAQRIVLDDVEIATAGGVHLEEKIQPLTSSWADGTKSEEAFTTTLPDSCSDPVTTDSSLFSGKAEEISQSHIEISEKAKRKEALYSNSGSVSLETHLWKQEIEDLPPPCCESSENGNGEAQIADKKHLIVGETMEVSHPRIENAKYDEKSKQPDFKDLPSLDDSKHNEKWFQEPLDKPTIDNTYGQTNDMDVPKKSTLWGNIKSFADGIANIWRKL</sequence>
<reference evidence="3" key="1">
    <citation type="journal article" date="2023" name="Science">
        <title>Elucidation of the pathway for biosynthesis of saponin adjuvants from the soapbark tree.</title>
        <authorList>
            <person name="Reed J."/>
            <person name="Orme A."/>
            <person name="El-Demerdash A."/>
            <person name="Owen C."/>
            <person name="Martin L.B.B."/>
            <person name="Misra R.C."/>
            <person name="Kikuchi S."/>
            <person name="Rejzek M."/>
            <person name="Martin A.C."/>
            <person name="Harkess A."/>
            <person name="Leebens-Mack J."/>
            <person name="Louveau T."/>
            <person name="Stephenson M.J."/>
            <person name="Osbourn A."/>
        </authorList>
    </citation>
    <scope>NUCLEOTIDE SEQUENCE</scope>
    <source>
        <strain evidence="3">S10</strain>
    </source>
</reference>
<comment type="caution">
    <text evidence="3">The sequence shown here is derived from an EMBL/GenBank/DDBJ whole genome shotgun (WGS) entry which is preliminary data.</text>
</comment>
<proteinExistence type="predicted"/>
<dbReference type="PANTHER" id="PTHR34568">
    <property type="entry name" value="RRM DOMAIN-CONTAINING PROTEIN"/>
    <property type="match status" value="1"/>
</dbReference>
<feature type="region of interest" description="Disordered" evidence="1">
    <location>
        <begin position="54"/>
        <end position="77"/>
    </location>
</feature>
<dbReference type="AlphaFoldDB" id="A0AAD7Q5X7"/>
<name>A0AAD7Q5X7_QUISA</name>